<dbReference type="InterPro" id="IPR027417">
    <property type="entry name" value="P-loop_NTPase"/>
</dbReference>
<gene>
    <name evidence="1" type="ORF">FZC75_21150</name>
</gene>
<dbReference type="EMBL" id="VTET01000019">
    <property type="protein sequence ID" value="TYS63550.1"/>
    <property type="molecule type" value="Genomic_DNA"/>
</dbReference>
<dbReference type="AlphaFoldDB" id="A0A5D4SK36"/>
<dbReference type="OrthoDB" id="6635951at2"/>
<sequence>MTDTKLLNRDPGKLLNLLADDVQELIALIAEQDLLQATSNEFENAKLLSGQLNMARKIQDKTIFSVTGLQGAGKTTFVQRLYQLPDGILPISAGRSEALPILITESAAINSGEYVYKLRRSMVDQTNDQCKFIIKDENISHKKFLETAKNPMSEDLWLEIEVPITHFGAGISLALLPGFERTERNRSQRDLEFMLSLSTSVIFVLNYRMLAQENLQLKMQTMINRFKDQAPLFAVSFSDELSFDQRDYYAKLLSEKFDIPEEEAGRITFTGNSADLSNWQDTIVASINRYGKSNHFSYKKQMEILRDLSADAILLANAINEQIRYKTLDEEENQTSVSEVLKTFNTDKKALRKSLEESLQSTLGDHATNCSTEMDKYLEQHNKGPLKAFSQFFKGDEITLKDRNTFKQKTTDLWNKGNEQASEKLIMEVLNSTFEKRAEKLGFPKEVEQQIKVEEAPNNPFAIIAPTSGKATRSLQHKTDGPAALERLTNYLQPQKADNPVKLQKEDLEILPFLALGFTQSLLAASPVLQRVEGIELEASKQKVQTLANKIDNLNINTSHLVKGTALFMGIDAMDGTFDTFGALTGILTKIGVSSAAAGPVAGLLIGGIVGGLAVNSGLQKVEQQRLHQSTYASRAFQTIAVQQKEAILATLDKVMSKMEERIIAVETFQNRSNSNFGKLDTTRYKAAHIKEIAGTIQGMTYRNELYLG</sequence>
<comment type="caution">
    <text evidence="1">The sequence shown here is derived from an EMBL/GenBank/DDBJ whole genome shotgun (WGS) entry which is preliminary data.</text>
</comment>
<dbReference type="RefSeq" id="WP_148980568.1">
    <property type="nucleotide sequence ID" value="NZ_JBNILM010000020.1"/>
</dbReference>
<dbReference type="Proteomes" id="UP000324517">
    <property type="component" value="Unassembled WGS sequence"/>
</dbReference>
<evidence type="ECO:0000313" key="2">
    <source>
        <dbReference type="Proteomes" id="UP000324517"/>
    </source>
</evidence>
<proteinExistence type="predicted"/>
<dbReference type="SUPFAM" id="SSF52540">
    <property type="entry name" value="P-loop containing nucleoside triphosphate hydrolases"/>
    <property type="match status" value="1"/>
</dbReference>
<name>A0A5D4SK36_9BACI</name>
<accession>A0A5D4SK36</accession>
<reference evidence="1 2" key="1">
    <citation type="submission" date="2019-08" db="EMBL/GenBank/DDBJ databases">
        <title>Bacillus genomes from the desert of Cuatro Cienegas, Coahuila.</title>
        <authorList>
            <person name="Olmedo-Alvarez G."/>
        </authorList>
    </citation>
    <scope>NUCLEOTIDE SEQUENCE [LARGE SCALE GENOMIC DNA]</scope>
    <source>
        <strain evidence="1 2">CH98b_3T</strain>
    </source>
</reference>
<evidence type="ECO:0000313" key="1">
    <source>
        <dbReference type="EMBL" id="TYS63550.1"/>
    </source>
</evidence>
<evidence type="ECO:0008006" key="3">
    <source>
        <dbReference type="Google" id="ProtNLM"/>
    </source>
</evidence>
<protein>
    <recommendedName>
        <fullName evidence="3">Dynamin family protein</fullName>
    </recommendedName>
</protein>
<organism evidence="1 2">
    <name type="scientific">Sutcliffiella horikoshii</name>
    <dbReference type="NCBI Taxonomy" id="79883"/>
    <lineage>
        <taxon>Bacteria</taxon>
        <taxon>Bacillati</taxon>
        <taxon>Bacillota</taxon>
        <taxon>Bacilli</taxon>
        <taxon>Bacillales</taxon>
        <taxon>Bacillaceae</taxon>
        <taxon>Sutcliffiella</taxon>
    </lineage>
</organism>